<keyword evidence="2" id="KW-1133">Transmembrane helix</keyword>
<proteinExistence type="predicted"/>
<dbReference type="InterPro" id="IPR038765">
    <property type="entry name" value="Papain-like_cys_pep_sf"/>
</dbReference>
<feature type="transmembrane region" description="Helical" evidence="2">
    <location>
        <begin position="221"/>
        <end position="243"/>
    </location>
</feature>
<dbReference type="Pfam" id="PF01841">
    <property type="entry name" value="Transglut_core"/>
    <property type="match status" value="1"/>
</dbReference>
<dbReference type="InterPro" id="IPR052901">
    <property type="entry name" value="Bact_TGase-like"/>
</dbReference>
<keyword evidence="4" id="KW-0378">Hydrolase</keyword>
<protein>
    <submittedName>
        <fullName evidence="4">Transglutaminase-like putative cysteine protease</fullName>
    </submittedName>
</protein>
<feature type="domain" description="Transglutaminase-like" evidence="3">
    <location>
        <begin position="482"/>
        <end position="551"/>
    </location>
</feature>
<feature type="transmembrane region" description="Helical" evidence="2">
    <location>
        <begin position="123"/>
        <end position="144"/>
    </location>
</feature>
<feature type="transmembrane region" description="Helical" evidence="2">
    <location>
        <begin position="659"/>
        <end position="678"/>
    </location>
</feature>
<evidence type="ECO:0000256" key="1">
    <source>
        <dbReference type="SAM" id="MobiDB-lite"/>
    </source>
</evidence>
<reference evidence="4 5" key="1">
    <citation type="submission" date="2020-08" db="EMBL/GenBank/DDBJ databases">
        <title>Sequencing the genomes of 1000 actinobacteria strains.</title>
        <authorList>
            <person name="Klenk H.-P."/>
        </authorList>
    </citation>
    <scope>NUCLEOTIDE SEQUENCE [LARGE SCALE GENOMIC DNA]</scope>
    <source>
        <strain evidence="4 5">DSM 44230</strain>
    </source>
</reference>
<dbReference type="Gene3D" id="3.10.620.30">
    <property type="match status" value="1"/>
</dbReference>
<evidence type="ECO:0000256" key="2">
    <source>
        <dbReference type="SAM" id="Phobius"/>
    </source>
</evidence>
<keyword evidence="2" id="KW-0472">Membrane</keyword>
<gene>
    <name evidence="4" type="ORF">HNR67_007888</name>
</gene>
<feature type="transmembrane region" description="Helical" evidence="2">
    <location>
        <begin position="614"/>
        <end position="638"/>
    </location>
</feature>
<feature type="transmembrane region" description="Helical" evidence="2">
    <location>
        <begin position="151"/>
        <end position="170"/>
    </location>
</feature>
<dbReference type="Pfam" id="PF11992">
    <property type="entry name" value="TgpA_N"/>
    <property type="match status" value="1"/>
</dbReference>
<accession>A0A7W7FY73</accession>
<evidence type="ECO:0000259" key="3">
    <source>
        <dbReference type="SMART" id="SM00460"/>
    </source>
</evidence>
<organism evidence="4 5">
    <name type="scientific">Crossiella cryophila</name>
    <dbReference type="NCBI Taxonomy" id="43355"/>
    <lineage>
        <taxon>Bacteria</taxon>
        <taxon>Bacillati</taxon>
        <taxon>Actinomycetota</taxon>
        <taxon>Actinomycetes</taxon>
        <taxon>Pseudonocardiales</taxon>
        <taxon>Pseudonocardiaceae</taxon>
        <taxon>Crossiella</taxon>
    </lineage>
</organism>
<dbReference type="SUPFAM" id="SSF54001">
    <property type="entry name" value="Cysteine proteinases"/>
    <property type="match status" value="1"/>
</dbReference>
<dbReference type="PANTHER" id="PTHR42736">
    <property type="entry name" value="PROTEIN-GLUTAMINE GAMMA-GLUTAMYLTRANSFERASE"/>
    <property type="match status" value="1"/>
</dbReference>
<dbReference type="Proteomes" id="UP000533598">
    <property type="component" value="Unassembled WGS sequence"/>
</dbReference>
<feature type="region of interest" description="Disordered" evidence="1">
    <location>
        <begin position="552"/>
        <end position="607"/>
    </location>
</feature>
<dbReference type="GO" id="GO:0008233">
    <property type="term" value="F:peptidase activity"/>
    <property type="evidence" value="ECO:0007669"/>
    <property type="project" value="UniProtKB-KW"/>
</dbReference>
<feature type="transmembrane region" description="Helical" evidence="2">
    <location>
        <begin position="76"/>
        <end position="96"/>
    </location>
</feature>
<feature type="transmembrane region" description="Helical" evidence="2">
    <location>
        <begin position="43"/>
        <end position="64"/>
    </location>
</feature>
<feature type="compositionally biased region" description="Low complexity" evidence="1">
    <location>
        <begin position="579"/>
        <end position="591"/>
    </location>
</feature>
<evidence type="ECO:0000313" key="5">
    <source>
        <dbReference type="Proteomes" id="UP000533598"/>
    </source>
</evidence>
<keyword evidence="4" id="KW-0645">Protease</keyword>
<dbReference type="InterPro" id="IPR002931">
    <property type="entry name" value="Transglutaminase-like"/>
</dbReference>
<feature type="transmembrane region" description="Helical" evidence="2">
    <location>
        <begin position="12"/>
        <end position="31"/>
    </location>
</feature>
<name>A0A7W7FY73_9PSEU</name>
<dbReference type="GO" id="GO:0006508">
    <property type="term" value="P:proteolysis"/>
    <property type="evidence" value="ECO:0007669"/>
    <property type="project" value="UniProtKB-KW"/>
</dbReference>
<keyword evidence="2" id="KW-0812">Transmembrane</keyword>
<comment type="caution">
    <text evidence="4">The sequence shown here is derived from an EMBL/GenBank/DDBJ whole genome shotgun (WGS) entry which is preliminary data.</text>
</comment>
<feature type="transmembrane region" description="Helical" evidence="2">
    <location>
        <begin position="176"/>
        <end position="194"/>
    </location>
</feature>
<dbReference type="InterPro" id="IPR021878">
    <property type="entry name" value="TgpA_N"/>
</dbReference>
<evidence type="ECO:0000313" key="4">
    <source>
        <dbReference type="EMBL" id="MBB4681770.1"/>
    </source>
</evidence>
<dbReference type="EMBL" id="JACHMH010000001">
    <property type="protein sequence ID" value="MBB4681770.1"/>
    <property type="molecule type" value="Genomic_DNA"/>
</dbReference>
<dbReference type="PANTHER" id="PTHR42736:SF1">
    <property type="entry name" value="PROTEIN-GLUTAMINE GAMMA-GLUTAMYLTRANSFERASE"/>
    <property type="match status" value="1"/>
</dbReference>
<dbReference type="SMART" id="SM00460">
    <property type="entry name" value="TGc"/>
    <property type="match status" value="1"/>
</dbReference>
<sequence>MVNRRRAVTAPVGWTGPVVPSAAGLAVLTAATSLSGVIDGVRWLVFVAVTVAVIVGTGIALRSVRTPTPLVALGQFAGLLCFLTAVFTRSGILVVLPGPGALGDLLGVLRQAMAQVQSGVPPVTATAAMLCLVCVALGLVAIVVDTLAVAAAAPAASGLVLLCVFAVPASLADELLPWWSFAAGAAGFALLLVIDERQRHRLWRGRLGLPALRSGDGSAPAAAGVAASAVAIALVAGAVLTMVGTAGRLPGGGAADSTASIGLNTFTSLRGQLERDSSIELFRVRGLPEKPPYLRVTTLSKFDTARGFEVDSRLDNQPTRGELAMPPGTTRQRLLAEGRPMQVEIEAIGYLDPWLPVYGVPMQLANISEDWNYDPGAGIVHAPSKRQAGKYLQSAVLPEPSVESMRAAPGGRARTAGLIGERYFEHNVDPQVESLARNITRNAGTDYDKAVAIRHFLAQSGGFKYQLRTAGTGQGDPLVDFLFNGKTGYCEQFASSMAAMLRSVGVPSRVAVGFTPGYNNSGYYSITTNDAHAWVEVFFNGVGWIQFDPTPLPDSRGTANPYEQPNPGAPTSSAIVPSTGRTTTAAPTTTGLPGQNQGDQANKDGNRDDSIVPVWVWFTSGPLALLAMAAAARGAAVTQARRRERRAGVVSGGKEPPELWWGLAALSGGIALLVPLWFLVHPIVWWLLLALGVAAVALAVPSWLRRYLRDRRLHAVALGGPDAAGAAWQELMAASVDRGAAVAGTETVRAAARKLVREHKLDEHGQNGLRTIIGAVERSWYGGTPRPEPELFTAVRQVLESLTANSPLGWRSRLFPPSILRPAR</sequence>
<feature type="transmembrane region" description="Helical" evidence="2">
    <location>
        <begin position="684"/>
        <end position="704"/>
    </location>
</feature>
<feature type="compositionally biased region" description="Polar residues" evidence="1">
    <location>
        <begin position="557"/>
        <end position="576"/>
    </location>
</feature>
<dbReference type="AlphaFoldDB" id="A0A7W7FY73"/>
<keyword evidence="5" id="KW-1185">Reference proteome</keyword>